<feature type="compositionally biased region" description="Basic residues" evidence="1">
    <location>
        <begin position="33"/>
        <end position="50"/>
    </location>
</feature>
<dbReference type="EMBL" id="HBUE01003247">
    <property type="protein sequence ID" value="CAG6444604.1"/>
    <property type="molecule type" value="Transcribed_RNA"/>
</dbReference>
<feature type="compositionally biased region" description="Polar residues" evidence="1">
    <location>
        <begin position="72"/>
        <end position="82"/>
    </location>
</feature>
<protein>
    <submittedName>
        <fullName evidence="2">(northern house mosquito) hypothetical protein</fullName>
    </submittedName>
</protein>
<feature type="region of interest" description="Disordered" evidence="1">
    <location>
        <begin position="29"/>
        <end position="82"/>
    </location>
</feature>
<evidence type="ECO:0000256" key="1">
    <source>
        <dbReference type="SAM" id="MobiDB-lite"/>
    </source>
</evidence>
<proteinExistence type="predicted"/>
<evidence type="ECO:0000313" key="2">
    <source>
        <dbReference type="EMBL" id="CAG6444605.1"/>
    </source>
</evidence>
<dbReference type="EMBL" id="HBUE01003249">
    <property type="protein sequence ID" value="CAG6444605.1"/>
    <property type="molecule type" value="Transcribed_RNA"/>
</dbReference>
<name>A0A8D7ZUJ4_CULPI</name>
<organism evidence="2">
    <name type="scientific">Culex pipiens</name>
    <name type="common">House mosquito</name>
    <dbReference type="NCBI Taxonomy" id="7175"/>
    <lineage>
        <taxon>Eukaryota</taxon>
        <taxon>Metazoa</taxon>
        <taxon>Ecdysozoa</taxon>
        <taxon>Arthropoda</taxon>
        <taxon>Hexapoda</taxon>
        <taxon>Insecta</taxon>
        <taxon>Pterygota</taxon>
        <taxon>Neoptera</taxon>
        <taxon>Endopterygota</taxon>
        <taxon>Diptera</taxon>
        <taxon>Nematocera</taxon>
        <taxon>Culicoidea</taxon>
        <taxon>Culicidae</taxon>
        <taxon>Culicinae</taxon>
        <taxon>Culicini</taxon>
        <taxon>Culex</taxon>
        <taxon>Culex</taxon>
    </lineage>
</organism>
<sequence length="107" mass="12189">MVRFSALAHKLLQVMTGSKMSTIPIVPSERHHIAVSRKTKPTWNTGHKKNTPPEWHRSRSNSRQWRHEGMHSSANDKAGSGQSSPVFWLCLTHLLLSSLKYTTNLNF</sequence>
<reference evidence="2" key="1">
    <citation type="submission" date="2021-05" db="EMBL/GenBank/DDBJ databases">
        <authorList>
            <person name="Alioto T."/>
            <person name="Alioto T."/>
            <person name="Gomez Garrido J."/>
        </authorList>
    </citation>
    <scope>NUCLEOTIDE SEQUENCE</scope>
</reference>
<dbReference type="AlphaFoldDB" id="A0A8D7ZUJ4"/>
<accession>A0A8D7ZUJ4</accession>